<evidence type="ECO:0000313" key="3">
    <source>
        <dbReference type="Proteomes" id="UP000326924"/>
    </source>
</evidence>
<evidence type="ECO:0000259" key="1">
    <source>
        <dbReference type="PROSITE" id="PS50181"/>
    </source>
</evidence>
<sequence length="508" mass="57279">MSILQLPTELFQLIVTHLPAGAIFTLIQTCQAAHLLARSLLFHNVLLDRCHSLLAFTAATEKHWIDCRDLQSIRRLTLHETGSEHHQSYEEFVTTLLPRMRGLRHIELSTPGGSRPGQVHWLYSPAFVSLPKGVQISASIGDIRLLSLPLLLHRPETLTSLHIMQRTISADHYALISTLHNLQSLSVTTKPEYIRPRSRHLLPFEFINTGQRFSLASLTSLLQNLKTLTFYPSCAKDLSTHALLRSTLTALTLHMPTLSGEMVSTIFLLAGLERLCIIEPLELEDSEPLQVSSQPSFRNLQEFSIGTEPGPSKSRYYYHSRTFPARFIEAIVGANRRLQCLRVPHLSDAVIRLLPQDGALQELVVMFTFDYSGAPTFSVSVLAAAGWWKGLRRCWLPFSVVAVGEHAKRIARIDIPLLVAVVKGCSSLEELRVVDMDSVFPARPGKDELANWERDVTRELCADEETFKLLEGFFTVGPKELHPVVVQCVVDHDRLEVLRRRLSEKLYI</sequence>
<dbReference type="EMBL" id="VXIS01000203">
    <property type="protein sequence ID" value="KAA8897065.1"/>
    <property type="molecule type" value="Genomic_DNA"/>
</dbReference>
<comment type="caution">
    <text evidence="2">The sequence shown here is derived from an EMBL/GenBank/DDBJ whole genome shotgun (WGS) entry which is preliminary data.</text>
</comment>
<proteinExistence type="predicted"/>
<protein>
    <recommendedName>
        <fullName evidence="1">F-box domain-containing protein</fullName>
    </recommendedName>
</protein>
<dbReference type="Gene3D" id="3.80.10.10">
    <property type="entry name" value="Ribonuclease Inhibitor"/>
    <property type="match status" value="1"/>
</dbReference>
<dbReference type="InterPro" id="IPR001810">
    <property type="entry name" value="F-box_dom"/>
</dbReference>
<dbReference type="AlphaFoldDB" id="A0A5J5ENC0"/>
<reference evidence="2 3" key="1">
    <citation type="submission" date="2019-09" db="EMBL/GenBank/DDBJ databases">
        <title>Draft genome of the ectomycorrhizal ascomycete Sphaerosporella brunnea.</title>
        <authorList>
            <consortium name="DOE Joint Genome Institute"/>
            <person name="Benucci G.M."/>
            <person name="Marozzi G."/>
            <person name="Antonielli L."/>
            <person name="Sanchez S."/>
            <person name="Marco P."/>
            <person name="Wang X."/>
            <person name="Falini L.B."/>
            <person name="Barry K."/>
            <person name="Haridas S."/>
            <person name="Lipzen A."/>
            <person name="Labutti K."/>
            <person name="Grigoriev I.V."/>
            <person name="Murat C."/>
            <person name="Martin F."/>
            <person name="Albertini E."/>
            <person name="Donnini D."/>
            <person name="Bonito G."/>
        </authorList>
    </citation>
    <scope>NUCLEOTIDE SEQUENCE [LARGE SCALE GENOMIC DNA]</scope>
    <source>
        <strain evidence="2 3">Sb_GMNB300</strain>
    </source>
</reference>
<name>A0A5J5ENC0_9PEZI</name>
<dbReference type="InParanoid" id="A0A5J5ENC0"/>
<feature type="domain" description="F-box" evidence="1">
    <location>
        <begin position="1"/>
        <end position="45"/>
    </location>
</feature>
<dbReference type="InterPro" id="IPR032675">
    <property type="entry name" value="LRR_dom_sf"/>
</dbReference>
<dbReference type="Proteomes" id="UP000326924">
    <property type="component" value="Unassembled WGS sequence"/>
</dbReference>
<accession>A0A5J5ENC0</accession>
<evidence type="ECO:0000313" key="2">
    <source>
        <dbReference type="EMBL" id="KAA8897065.1"/>
    </source>
</evidence>
<organism evidence="2 3">
    <name type="scientific">Sphaerosporella brunnea</name>
    <dbReference type="NCBI Taxonomy" id="1250544"/>
    <lineage>
        <taxon>Eukaryota</taxon>
        <taxon>Fungi</taxon>
        <taxon>Dikarya</taxon>
        <taxon>Ascomycota</taxon>
        <taxon>Pezizomycotina</taxon>
        <taxon>Pezizomycetes</taxon>
        <taxon>Pezizales</taxon>
        <taxon>Pyronemataceae</taxon>
        <taxon>Sphaerosporella</taxon>
    </lineage>
</organism>
<keyword evidence="3" id="KW-1185">Reference proteome</keyword>
<dbReference type="PROSITE" id="PS50181">
    <property type="entry name" value="FBOX"/>
    <property type="match status" value="1"/>
</dbReference>
<gene>
    <name evidence="2" type="ORF">FN846DRAFT_1023761</name>
</gene>